<dbReference type="EMBL" id="JANBUL010000014">
    <property type="protein sequence ID" value="KAJ2785225.1"/>
    <property type="molecule type" value="Genomic_DNA"/>
</dbReference>
<dbReference type="InterPro" id="IPR004835">
    <property type="entry name" value="Chitin_synth"/>
</dbReference>
<dbReference type="GO" id="GO:0006031">
    <property type="term" value="P:chitin biosynthetic process"/>
    <property type="evidence" value="ECO:0007669"/>
    <property type="project" value="TreeGrafter"/>
</dbReference>
<dbReference type="GO" id="GO:0004100">
    <property type="term" value="F:chitin synthase activity"/>
    <property type="evidence" value="ECO:0007669"/>
    <property type="project" value="InterPro"/>
</dbReference>
<feature type="transmembrane region" description="Helical" evidence="5">
    <location>
        <begin position="1132"/>
        <end position="1153"/>
    </location>
</feature>
<comment type="caution">
    <text evidence="6">The sequence shown here is derived from an EMBL/GenBank/DDBJ whole genome shotgun (WGS) entry which is preliminary data.</text>
</comment>
<dbReference type="Gene3D" id="3.40.50.300">
    <property type="entry name" value="P-loop containing nucleotide triphosphate hydrolases"/>
    <property type="match status" value="1"/>
</dbReference>
<feature type="compositionally biased region" description="Low complexity" evidence="4">
    <location>
        <begin position="135"/>
        <end position="150"/>
    </location>
</feature>
<keyword evidence="3 5" id="KW-0472">Membrane</keyword>
<accession>A0A9W8LLU0</accession>
<keyword evidence="2 5" id="KW-0812">Transmembrane</keyword>
<evidence type="ECO:0000256" key="4">
    <source>
        <dbReference type="SAM" id="MobiDB-lite"/>
    </source>
</evidence>
<sequence length="1515" mass="163327">MGLRSYEASPLTPLEERVFQGLGGRPQAYSILDDASVLHVLDDAGVGAAASPAALPPDGAHAHGRLIDNVIDRYGNRIASRSRRLARIVAHHRKAGSGGPPADPNHHHYYQQQHPPPPLSPAPPAAAVHARHRGSSSSTAAGARSVASTSPPLGRVQGGRWGGLVTKIRHHPLVASRARRKHPLAQATPLAAATVSSGSFDYVGGASVSGSTSAILQRGRNRSASAGGWAPPGRRARWTAGLLRRPAVAGAVHGGPGTGDGPPVHGAAPPSEKPSLAHRIWAAVFNFVMPGGHNRFGMRDERSYTESIGFLLAFAMASVAFSMWGTLVPKAVCSTDQTFTAADVARRKFVSANGVVSDFTLSRSSFGHAMRGYAGYDISPIFPLLGQLAPDTYAGLPSAAASILSKCVSSQDAVAGFLATWAANSTLYQGPPATFPERCPFPQAPQAGGAQCMTNYWPQFPSSKVGMLIVDADEVAARHASPTASWVIIDSIVYDVSLYVTHATDQIVTNGTVESKRELRKDNMFLPEALTQLFLDKPGADISSEFRKLGIDTVLYKQCMADLFMRGTTLPTKSPFACANTNIVAWITFGVYFLVLFSRMATAEIYARVRARKAVLTVVPAPAAGGDDGDDGGDSDGGGGNSDVVGGREKRPPGPAPDSDSPAHRRLWGLWQRVRGGKGQPAPADERRLEAGRRRRGRHGGSAGTVGTSGTGGTSGSGSGRSQARCLVVVPCFRESTETLTRALQGIARSTHADSHTFLWVINDGSAEVLGNILRILAHSGHTSDLKFYGAYSVGSSVGSTGDSYGSARVYAGYYECGRHRIPYVVVAKEAYQGRVDSLMIVLNFFRSLAANARPQGPAPGAQPQTIFLEEEIEARMALLGHPPAAIDYCLLIEGCVQIDPLAITQFVARMEASPETIALSGSLYPAGRPASLLQILQFFEFYLRHFVSPICESLSNVTCPLNQLFTVYRVRLDSGARCLGDDDLVASMDQLMKSSVRYRHRTWPGNDCLLVPRLVRVFPDRRWAFEPNARAEVELAAHVIAAVDPYERQWFRTRLVTLFDILRGRMLKRTLPIMLAHLLLPFVVPAATCMLYLEIVISMFGDSPAIVVSELTAAFLAVTVLLLLGSGKWQMAIYFLVYSAIALPFYCVWIPVTSFFSMNRVWYQPEQIAARRATAAAHVRPPENFEEIKSSYLRRFRPSRRHSHRRSGSSQSSTASVRLAAENADASSDSEPEIVEHPPGSPRRGYHPSAGGLGLGLGLGLSIPGPGDSRTAPAAQPSPNLLAADARTTLRRLLHDAGARPVEPESAEFYSLCEQALRVLIPKHPGSTGAELAVAVNCAADEILCPPPQPRAYHPVQASARKPSGYFGSGRPVSVIMEESDAENGNVDDEDDYDEVYKEAMAEYNSRWAEKRTVPLHGLHRTAQSSIRVLCRVLMRRRRVIVLDEATANVDLATDREMQRIIRSEFSDCTVLTIAHRFETIMDRGRIAEAGSPKDLIDAGGRFAELVRANDFGG</sequence>
<feature type="compositionally biased region" description="Gly residues" evidence="4">
    <location>
        <begin position="700"/>
        <end position="719"/>
    </location>
</feature>
<reference evidence="6" key="1">
    <citation type="submission" date="2022-07" db="EMBL/GenBank/DDBJ databases">
        <title>Phylogenomic reconstructions and comparative analyses of Kickxellomycotina fungi.</title>
        <authorList>
            <person name="Reynolds N.K."/>
            <person name="Stajich J.E."/>
            <person name="Barry K."/>
            <person name="Grigoriev I.V."/>
            <person name="Crous P."/>
            <person name="Smith M.E."/>
        </authorList>
    </citation>
    <scope>NUCLEOTIDE SEQUENCE</scope>
    <source>
        <strain evidence="6">NBRC 105414</strain>
    </source>
</reference>
<comment type="subcellular location">
    <subcellularLocation>
        <location evidence="1">Membrane</location>
        <topology evidence="1">Multi-pass membrane protein</topology>
    </subcellularLocation>
</comment>
<name>A0A9W8LLU0_9FUNG</name>
<dbReference type="GO" id="GO:0030428">
    <property type="term" value="C:cell septum"/>
    <property type="evidence" value="ECO:0007669"/>
    <property type="project" value="TreeGrafter"/>
</dbReference>
<evidence type="ECO:0000256" key="3">
    <source>
        <dbReference type="ARBA" id="ARBA00023136"/>
    </source>
</evidence>
<feature type="transmembrane region" description="Helical" evidence="5">
    <location>
        <begin position="583"/>
        <end position="602"/>
    </location>
</feature>
<evidence type="ECO:0000256" key="2">
    <source>
        <dbReference type="ARBA" id="ARBA00022692"/>
    </source>
</evidence>
<dbReference type="Pfam" id="PF03142">
    <property type="entry name" value="Chitin_synth_2"/>
    <property type="match status" value="1"/>
</dbReference>
<feature type="transmembrane region" description="Helical" evidence="5">
    <location>
        <begin position="1106"/>
        <end position="1125"/>
    </location>
</feature>
<feature type="region of interest" description="Disordered" evidence="4">
    <location>
        <begin position="252"/>
        <end position="272"/>
    </location>
</feature>
<keyword evidence="5" id="KW-1133">Transmembrane helix</keyword>
<dbReference type="OrthoDB" id="370884at2759"/>
<dbReference type="PANTHER" id="PTHR22914">
    <property type="entry name" value="CHITIN SYNTHASE"/>
    <property type="match status" value="1"/>
</dbReference>
<feature type="compositionally biased region" description="Pro residues" evidence="4">
    <location>
        <begin position="114"/>
        <end position="124"/>
    </location>
</feature>
<dbReference type="SUPFAM" id="SSF52540">
    <property type="entry name" value="P-loop containing nucleoside triphosphate hydrolases"/>
    <property type="match status" value="1"/>
</dbReference>
<feature type="compositionally biased region" description="Basic residues" evidence="4">
    <location>
        <begin position="1198"/>
        <end position="1208"/>
    </location>
</feature>
<evidence type="ECO:0000256" key="5">
    <source>
        <dbReference type="SAM" id="Phobius"/>
    </source>
</evidence>
<dbReference type="InterPro" id="IPR027417">
    <property type="entry name" value="P-loop_NTPase"/>
</dbReference>
<feature type="region of interest" description="Disordered" evidence="4">
    <location>
        <begin position="1198"/>
        <end position="1281"/>
    </location>
</feature>
<dbReference type="GO" id="GO:0016020">
    <property type="term" value="C:membrane"/>
    <property type="evidence" value="ECO:0007669"/>
    <property type="project" value="UniProtKB-SubCell"/>
</dbReference>
<feature type="compositionally biased region" description="Low complexity" evidence="4">
    <location>
        <begin position="1209"/>
        <end position="1228"/>
    </location>
</feature>
<keyword evidence="7" id="KW-1185">Reference proteome</keyword>
<evidence type="ECO:0000256" key="1">
    <source>
        <dbReference type="ARBA" id="ARBA00004141"/>
    </source>
</evidence>
<dbReference type="PANTHER" id="PTHR22914:SF41">
    <property type="entry name" value="CHITIN SYNTHASE 7"/>
    <property type="match status" value="1"/>
</dbReference>
<evidence type="ECO:0000313" key="7">
    <source>
        <dbReference type="Proteomes" id="UP001140217"/>
    </source>
</evidence>
<proteinExistence type="predicted"/>
<evidence type="ECO:0000313" key="6">
    <source>
        <dbReference type="EMBL" id="KAJ2785225.1"/>
    </source>
</evidence>
<feature type="region of interest" description="Disordered" evidence="4">
    <location>
        <begin position="621"/>
        <end position="721"/>
    </location>
</feature>
<gene>
    <name evidence="6" type="ORF">H4R18_000676</name>
</gene>
<feature type="transmembrane region" description="Helical" evidence="5">
    <location>
        <begin position="1072"/>
        <end position="1094"/>
    </location>
</feature>
<dbReference type="Proteomes" id="UP001140217">
    <property type="component" value="Unassembled WGS sequence"/>
</dbReference>
<feature type="region of interest" description="Disordered" evidence="4">
    <location>
        <begin position="92"/>
        <end position="160"/>
    </location>
</feature>
<dbReference type="GO" id="GO:0071944">
    <property type="term" value="C:cell periphery"/>
    <property type="evidence" value="ECO:0007669"/>
    <property type="project" value="TreeGrafter"/>
</dbReference>
<protein>
    <recommendedName>
        <fullName evidence="8">Chitin synthase</fullName>
    </recommendedName>
</protein>
<organism evidence="6 7">
    <name type="scientific">Coemansia javaensis</name>
    <dbReference type="NCBI Taxonomy" id="2761396"/>
    <lineage>
        <taxon>Eukaryota</taxon>
        <taxon>Fungi</taxon>
        <taxon>Fungi incertae sedis</taxon>
        <taxon>Zoopagomycota</taxon>
        <taxon>Kickxellomycotina</taxon>
        <taxon>Kickxellomycetes</taxon>
        <taxon>Kickxellales</taxon>
        <taxon>Kickxellaceae</taxon>
        <taxon>Coemansia</taxon>
    </lineage>
</organism>
<evidence type="ECO:0008006" key="8">
    <source>
        <dbReference type="Google" id="ProtNLM"/>
    </source>
</evidence>